<evidence type="ECO:0000313" key="3">
    <source>
        <dbReference type="EMBL" id="GLH70921.1"/>
    </source>
</evidence>
<keyword evidence="2" id="KW-0812">Transmembrane</keyword>
<dbReference type="RefSeq" id="WP_285726651.1">
    <property type="nucleotide sequence ID" value="NZ_BSDD01000005.1"/>
</dbReference>
<dbReference type="Proteomes" id="UP001165089">
    <property type="component" value="Unassembled WGS sequence"/>
</dbReference>
<feature type="compositionally biased region" description="Basic and acidic residues" evidence="1">
    <location>
        <begin position="172"/>
        <end position="197"/>
    </location>
</feature>
<evidence type="ECO:0000256" key="1">
    <source>
        <dbReference type="SAM" id="MobiDB-lite"/>
    </source>
</evidence>
<proteinExistence type="predicted"/>
<accession>A0ABQ5Q8X5</accession>
<keyword evidence="2" id="KW-0472">Membrane</keyword>
<evidence type="ECO:0000256" key="2">
    <source>
        <dbReference type="SAM" id="Phobius"/>
    </source>
</evidence>
<feature type="region of interest" description="Disordered" evidence="1">
    <location>
        <begin position="98"/>
        <end position="197"/>
    </location>
</feature>
<sequence>MRREEAEKLLGGHATGTLTGTERRALYEAALEHQDLFDTLADEEALRELLADPAARAHLLTALAPRRMPLWRRPGVLGLAAGILVAGLAGLAVLRGPGEVPVPRVEAPRPAPLGKGAAPTVQAPEPAVPTPPAPAARKATPPAPERAAPAPLPTTNRTLETAAALAPGGAAEAHDDKRAEDRSKAEDAARARAKADRAPAGAEAVMAAIPSAPPPAAPAAGGLSATAAQAAPEPAWGVAARADGSLRVTVLALPAQPVLLLRRGAAGVAVVRPVAEGREGPRIRWRLEFRPVPGEALDLYILNAPVTDPARLPAEGPVDGFRTRIPVPEKKVPAP</sequence>
<protein>
    <submittedName>
        <fullName evidence="3">Uncharacterized protein</fullName>
    </submittedName>
</protein>
<gene>
    <name evidence="3" type="ORF">GETHPA_24540</name>
</gene>
<feature type="transmembrane region" description="Helical" evidence="2">
    <location>
        <begin position="76"/>
        <end position="94"/>
    </location>
</feature>
<dbReference type="EMBL" id="BSDD01000005">
    <property type="protein sequence ID" value="GLH70921.1"/>
    <property type="molecule type" value="Genomic_DNA"/>
</dbReference>
<comment type="caution">
    <text evidence="3">The sequence shown here is derived from an EMBL/GenBank/DDBJ whole genome shotgun (WGS) entry which is preliminary data.</text>
</comment>
<organism evidence="3 4">
    <name type="scientific">Geothrix rubra</name>
    <dbReference type="NCBI Taxonomy" id="2927977"/>
    <lineage>
        <taxon>Bacteria</taxon>
        <taxon>Pseudomonadati</taxon>
        <taxon>Acidobacteriota</taxon>
        <taxon>Holophagae</taxon>
        <taxon>Holophagales</taxon>
        <taxon>Holophagaceae</taxon>
        <taxon>Geothrix</taxon>
    </lineage>
</organism>
<keyword evidence="2" id="KW-1133">Transmembrane helix</keyword>
<keyword evidence="4" id="KW-1185">Reference proteome</keyword>
<feature type="compositionally biased region" description="Low complexity" evidence="1">
    <location>
        <begin position="135"/>
        <end position="171"/>
    </location>
</feature>
<evidence type="ECO:0000313" key="4">
    <source>
        <dbReference type="Proteomes" id="UP001165089"/>
    </source>
</evidence>
<name>A0ABQ5Q8X5_9BACT</name>
<reference evidence="3 4" key="1">
    <citation type="journal article" date="2023" name="Antonie Van Leeuwenhoek">
        <title>Mesoterricola silvestris gen. nov., sp. nov., Mesoterricola sediminis sp. nov., Geothrix oryzae sp. nov., Geothrix edaphica sp. nov., Geothrix rubra sp. nov., and Geothrix limicola sp. nov., six novel members of Acidobacteriota isolated from soils.</title>
        <authorList>
            <person name="Itoh H."/>
            <person name="Sugisawa Y."/>
            <person name="Mise K."/>
            <person name="Xu Z."/>
            <person name="Kuniyasu M."/>
            <person name="Ushijima N."/>
            <person name="Kawano K."/>
            <person name="Kobayashi E."/>
            <person name="Shiratori Y."/>
            <person name="Masuda Y."/>
            <person name="Senoo K."/>
        </authorList>
    </citation>
    <scope>NUCLEOTIDE SEQUENCE [LARGE SCALE GENOMIC DNA]</scope>
    <source>
        <strain evidence="3 4">Red803</strain>
    </source>
</reference>